<organism evidence="2 3">
    <name type="scientific">Draconibacterium sediminis</name>
    <dbReference type="NCBI Taxonomy" id="1544798"/>
    <lineage>
        <taxon>Bacteria</taxon>
        <taxon>Pseudomonadati</taxon>
        <taxon>Bacteroidota</taxon>
        <taxon>Bacteroidia</taxon>
        <taxon>Marinilabiliales</taxon>
        <taxon>Prolixibacteraceae</taxon>
        <taxon>Draconibacterium</taxon>
    </lineage>
</organism>
<evidence type="ECO:0008006" key="4">
    <source>
        <dbReference type="Google" id="ProtNLM"/>
    </source>
</evidence>
<feature type="signal peptide" evidence="1">
    <location>
        <begin position="1"/>
        <end position="24"/>
    </location>
</feature>
<evidence type="ECO:0000256" key="1">
    <source>
        <dbReference type="SAM" id="SignalP"/>
    </source>
</evidence>
<dbReference type="OrthoDB" id="1489643at2"/>
<keyword evidence="1" id="KW-0732">Signal</keyword>
<dbReference type="EMBL" id="JRHC01000006">
    <property type="protein sequence ID" value="KJF42366.1"/>
    <property type="molecule type" value="Genomic_DNA"/>
</dbReference>
<evidence type="ECO:0000313" key="2">
    <source>
        <dbReference type="EMBL" id="KJF42366.1"/>
    </source>
</evidence>
<sequence length="375" mass="43636">MKKTYLLVLLLPLVLFSCSSGKKALQRGDYYQAISKAVERLKSNPTNDNALKVLKEGYPMAVEWSQEEIDLTLTSNEAFKWERTISVMKRVNAMSDRIRSTPAARKIFPDPKTYTSELNMAYEKAAEDRYQAGLHFMEQETRESARTAYTHFDRADQWIQGYKDTHEKMAIAKELATVNVVVEAVTVRTKVYELSSEFFYNQVFEYLNNQYPSHGFVNFFSPKQAENFELNPDFVVRMEFYDFSVGNLVRSEKEESLTKKVKVPLTDSTFVNKTYHAKLKTYTDEVISGGRLNYRIVDFQNDKLLRDNLIPGNFNWVNQYAIFAGDEQALSDAQFALTQQKAVPLPPHQDLFIEFTRPIYNQLTNELNSFFRRYR</sequence>
<feature type="chain" id="PRO_5002331220" description="Lipoprotein" evidence="1">
    <location>
        <begin position="25"/>
        <end position="375"/>
    </location>
</feature>
<keyword evidence="3" id="KW-1185">Reference proteome</keyword>
<name>A0A0D8J781_9BACT</name>
<proteinExistence type="predicted"/>
<comment type="caution">
    <text evidence="2">The sequence shown here is derived from an EMBL/GenBank/DDBJ whole genome shotgun (WGS) entry which is preliminary data.</text>
</comment>
<evidence type="ECO:0000313" key="3">
    <source>
        <dbReference type="Proteomes" id="UP000032544"/>
    </source>
</evidence>
<dbReference type="PROSITE" id="PS51257">
    <property type="entry name" value="PROKAR_LIPOPROTEIN"/>
    <property type="match status" value="1"/>
</dbReference>
<gene>
    <name evidence="2" type="ORF">LH29_21525</name>
</gene>
<reference evidence="2 3" key="1">
    <citation type="submission" date="2014-09" db="EMBL/GenBank/DDBJ databases">
        <title>Draft Genome Sequence of Draconibacterium sp. JN14CK-3.</title>
        <authorList>
            <person name="Dong C."/>
            <person name="Lai Q."/>
            <person name="Shao Z."/>
        </authorList>
    </citation>
    <scope>NUCLEOTIDE SEQUENCE [LARGE SCALE GENOMIC DNA]</scope>
    <source>
        <strain evidence="2 3">JN14CK-3</strain>
    </source>
</reference>
<accession>A0A0D8J781</accession>
<dbReference type="STRING" id="1544798.LH29_21525"/>
<dbReference type="RefSeq" id="WP_045033156.1">
    <property type="nucleotide sequence ID" value="NZ_JRHC01000006.1"/>
</dbReference>
<dbReference type="AlphaFoldDB" id="A0A0D8J781"/>
<protein>
    <recommendedName>
        <fullName evidence="4">Lipoprotein</fullName>
    </recommendedName>
</protein>
<dbReference type="Proteomes" id="UP000032544">
    <property type="component" value="Unassembled WGS sequence"/>
</dbReference>